<dbReference type="GeneID" id="42799331"/>
<proteinExistence type="predicted"/>
<organism evidence="1 2">
    <name type="scientific">Stygiolobus azoricus</name>
    <dbReference type="NCBI Taxonomy" id="41675"/>
    <lineage>
        <taxon>Archaea</taxon>
        <taxon>Thermoproteota</taxon>
        <taxon>Thermoprotei</taxon>
        <taxon>Sulfolobales</taxon>
        <taxon>Sulfolobaceae</taxon>
        <taxon>Stygiolobus</taxon>
    </lineage>
</organism>
<reference evidence="1 2" key="1">
    <citation type="submission" date="2019-10" db="EMBL/GenBank/DDBJ databases">
        <title>Genome Sequences from Six Type Strain Members of the Archaeal Family Sulfolobaceae: Acidianus ambivalens, Acidianus infernus, Metallosphaera prunae, Stygiolobus azoricus, Sulfolobus metallicus, and Sulfurisphaera ohwakuensis.</title>
        <authorList>
            <person name="Counts J.A."/>
            <person name="Kelly R.M."/>
        </authorList>
    </citation>
    <scope>NUCLEOTIDE SEQUENCE [LARGE SCALE GENOMIC DNA]</scope>
    <source>
        <strain evidence="1 2">FC6</strain>
    </source>
</reference>
<accession>A0A650CQU8</accession>
<sequence>MISLPIPLFGIPLKGINNPILVVFSEFNVNVTKDGKMKLPEKFYDLFEEATGFKCNISLAFDKHVPYSSSYIYLSDLYFRRSVKECEIPISEEEIQDTLLMIDDALFDSELIRALRYAFKVGVPVLYRDEEEPIRLSLPNFTSTYLFSYPVDLSSVRYIDNSLVHLIGMIPLDFVETRDLNLLYVENGLWESLYGIPFVTRKGWKLIWDLNYVTAIDVRGA</sequence>
<gene>
    <name evidence="1" type="ORF">D1868_09635</name>
</gene>
<dbReference type="EMBL" id="CP045483">
    <property type="protein sequence ID" value="QGR20221.1"/>
    <property type="molecule type" value="Genomic_DNA"/>
</dbReference>
<keyword evidence="2" id="KW-1185">Reference proteome</keyword>
<evidence type="ECO:0000313" key="2">
    <source>
        <dbReference type="Proteomes" id="UP000423396"/>
    </source>
</evidence>
<dbReference type="KEGG" id="sazo:D1868_09635"/>
<name>A0A650CQU8_9CREN</name>
<dbReference type="AlphaFoldDB" id="A0A650CQU8"/>
<dbReference type="RefSeq" id="WP_156007670.1">
    <property type="nucleotide sequence ID" value="NZ_CP045483.1"/>
</dbReference>
<evidence type="ECO:0000313" key="1">
    <source>
        <dbReference type="EMBL" id="QGR20221.1"/>
    </source>
</evidence>
<protein>
    <submittedName>
        <fullName evidence="1">Uncharacterized protein</fullName>
    </submittedName>
</protein>
<dbReference type="OrthoDB" id="35798at2157"/>
<dbReference type="Proteomes" id="UP000423396">
    <property type="component" value="Chromosome"/>
</dbReference>